<proteinExistence type="predicted"/>
<accession>A0AAD3T7L0</accession>
<dbReference type="AlphaFoldDB" id="A0AAD3T7L0"/>
<dbReference type="Proteomes" id="UP001279734">
    <property type="component" value="Unassembled WGS sequence"/>
</dbReference>
<keyword evidence="2" id="KW-1185">Reference proteome</keyword>
<name>A0AAD3T7L0_NEPGR</name>
<protein>
    <submittedName>
        <fullName evidence="1">Uncharacterized protein</fullName>
    </submittedName>
</protein>
<sequence length="71" mass="7784">MMWWLKVPLASMAGFGLSSGLGLLMVLALEFPYEFVLGIPDRLLLDGADVFAAPGWCGPRLKHYLFGSLLN</sequence>
<comment type="caution">
    <text evidence="1">The sequence shown here is derived from an EMBL/GenBank/DDBJ whole genome shotgun (WGS) entry which is preliminary data.</text>
</comment>
<evidence type="ECO:0000313" key="1">
    <source>
        <dbReference type="EMBL" id="GMH24813.1"/>
    </source>
</evidence>
<dbReference type="EMBL" id="BSYO01000028">
    <property type="protein sequence ID" value="GMH24813.1"/>
    <property type="molecule type" value="Genomic_DNA"/>
</dbReference>
<organism evidence="1 2">
    <name type="scientific">Nepenthes gracilis</name>
    <name type="common">Slender pitcher plant</name>
    <dbReference type="NCBI Taxonomy" id="150966"/>
    <lineage>
        <taxon>Eukaryota</taxon>
        <taxon>Viridiplantae</taxon>
        <taxon>Streptophyta</taxon>
        <taxon>Embryophyta</taxon>
        <taxon>Tracheophyta</taxon>
        <taxon>Spermatophyta</taxon>
        <taxon>Magnoliopsida</taxon>
        <taxon>eudicotyledons</taxon>
        <taxon>Gunneridae</taxon>
        <taxon>Pentapetalae</taxon>
        <taxon>Caryophyllales</taxon>
        <taxon>Nepenthaceae</taxon>
        <taxon>Nepenthes</taxon>
    </lineage>
</organism>
<gene>
    <name evidence="1" type="ORF">Nepgr_026656</name>
</gene>
<reference evidence="1" key="1">
    <citation type="submission" date="2023-05" db="EMBL/GenBank/DDBJ databases">
        <title>Nepenthes gracilis genome sequencing.</title>
        <authorList>
            <person name="Fukushima K."/>
        </authorList>
    </citation>
    <scope>NUCLEOTIDE SEQUENCE</scope>
    <source>
        <strain evidence="1">SING2019-196</strain>
    </source>
</reference>
<evidence type="ECO:0000313" key="2">
    <source>
        <dbReference type="Proteomes" id="UP001279734"/>
    </source>
</evidence>